<dbReference type="RefSeq" id="WP_215917130.1">
    <property type="nucleotide sequence ID" value="NZ_JAHKNI010000003.1"/>
</dbReference>
<evidence type="ECO:0000313" key="2">
    <source>
        <dbReference type="EMBL" id="MBU3062267.1"/>
    </source>
</evidence>
<feature type="region of interest" description="Disordered" evidence="1">
    <location>
        <begin position="1"/>
        <end position="24"/>
    </location>
</feature>
<name>A0ABS6AW66_9NOCA</name>
<comment type="caution">
    <text evidence="2">The sequence shown here is derived from an EMBL/GenBank/DDBJ whole genome shotgun (WGS) entry which is preliminary data.</text>
</comment>
<reference evidence="2 3" key="1">
    <citation type="submission" date="2021-06" db="EMBL/GenBank/DDBJ databases">
        <title>Actinomycetes sequencing.</title>
        <authorList>
            <person name="Shan Q."/>
        </authorList>
    </citation>
    <scope>NUCLEOTIDE SEQUENCE [LARGE SCALE GENOMIC DNA]</scope>
    <source>
        <strain evidence="2 3">NEAU-G5</strain>
    </source>
</reference>
<gene>
    <name evidence="2" type="ORF">KO481_12110</name>
</gene>
<evidence type="ECO:0000313" key="3">
    <source>
        <dbReference type="Proteomes" id="UP000733379"/>
    </source>
</evidence>
<dbReference type="SUPFAM" id="SSF55961">
    <property type="entry name" value="Bet v1-like"/>
    <property type="match status" value="1"/>
</dbReference>
<dbReference type="Proteomes" id="UP000733379">
    <property type="component" value="Unassembled WGS sequence"/>
</dbReference>
<accession>A0ABS6AW66</accession>
<dbReference type="InterPro" id="IPR023393">
    <property type="entry name" value="START-like_dom_sf"/>
</dbReference>
<dbReference type="InterPro" id="IPR019587">
    <property type="entry name" value="Polyketide_cyclase/dehydratase"/>
</dbReference>
<sequence length="180" mass="19804">MSTNEPQRPDSAAVSAGTPSGGEDIERIEVSRLVPASAEAIFAVLTDPQGHVDIDASGMLMDAEGKPVEQAGDRFVVHMDREALGDFPLGKYDVEVVITKLVPGREIAWTVEGQIRPPVRHIYGYRLEPAADGTRVTSYYDWSELDETWKERLTFPVVPESALKATLGILERTVRRRATA</sequence>
<dbReference type="Gene3D" id="3.30.530.20">
    <property type="match status" value="1"/>
</dbReference>
<protein>
    <submittedName>
        <fullName evidence="2">SRPBCC family protein</fullName>
    </submittedName>
</protein>
<proteinExistence type="predicted"/>
<keyword evidence="3" id="KW-1185">Reference proteome</keyword>
<evidence type="ECO:0000256" key="1">
    <source>
        <dbReference type="SAM" id="MobiDB-lite"/>
    </source>
</evidence>
<dbReference type="Pfam" id="PF10604">
    <property type="entry name" value="Polyketide_cyc2"/>
    <property type="match status" value="1"/>
</dbReference>
<organism evidence="2 3">
    <name type="scientific">Nocardia albiluteola</name>
    <dbReference type="NCBI Taxonomy" id="2842303"/>
    <lineage>
        <taxon>Bacteria</taxon>
        <taxon>Bacillati</taxon>
        <taxon>Actinomycetota</taxon>
        <taxon>Actinomycetes</taxon>
        <taxon>Mycobacteriales</taxon>
        <taxon>Nocardiaceae</taxon>
        <taxon>Nocardia</taxon>
    </lineage>
</organism>
<dbReference type="EMBL" id="JAHKNI010000003">
    <property type="protein sequence ID" value="MBU3062267.1"/>
    <property type="molecule type" value="Genomic_DNA"/>
</dbReference>